<feature type="domain" description="HPt" evidence="2">
    <location>
        <begin position="201"/>
        <end position="284"/>
    </location>
</feature>
<reference evidence="3 4" key="1">
    <citation type="submission" date="2017-06" db="EMBL/GenBank/DDBJ databases">
        <authorList>
            <person name="Kim H.J."/>
            <person name="Triplett B.A."/>
        </authorList>
    </citation>
    <scope>NUCLEOTIDE SEQUENCE [LARGE SCALE GENOMIC DNA]</scope>
    <source>
        <strain evidence="3 4">DSM 29339</strain>
    </source>
</reference>
<evidence type="ECO:0000313" key="3">
    <source>
        <dbReference type="EMBL" id="SNT38785.1"/>
    </source>
</evidence>
<protein>
    <submittedName>
        <fullName evidence="3">HPt (Histidine-containing phosphotransfer) domain-containing protein</fullName>
    </submittedName>
</protein>
<keyword evidence="1" id="KW-0902">Two-component regulatory system</keyword>
<dbReference type="InterPro" id="IPR011006">
    <property type="entry name" value="CheY-like_superfamily"/>
</dbReference>
<evidence type="ECO:0000313" key="4">
    <source>
        <dbReference type="Proteomes" id="UP000198426"/>
    </source>
</evidence>
<accession>A0A239M7Q7</accession>
<dbReference type="InterPro" id="IPR036641">
    <property type="entry name" value="HPT_dom_sf"/>
</dbReference>
<dbReference type="EMBL" id="FZOY01000014">
    <property type="protein sequence ID" value="SNT38785.1"/>
    <property type="molecule type" value="Genomic_DNA"/>
</dbReference>
<evidence type="ECO:0000256" key="1">
    <source>
        <dbReference type="ARBA" id="ARBA00023012"/>
    </source>
</evidence>
<dbReference type="Gene3D" id="3.40.50.2300">
    <property type="match status" value="1"/>
</dbReference>
<keyword evidence="4" id="KW-1185">Reference proteome</keyword>
<organism evidence="3 4">
    <name type="scientific">Tropicimonas sediminicola</name>
    <dbReference type="NCBI Taxonomy" id="1031541"/>
    <lineage>
        <taxon>Bacteria</taxon>
        <taxon>Pseudomonadati</taxon>
        <taxon>Pseudomonadota</taxon>
        <taxon>Alphaproteobacteria</taxon>
        <taxon>Rhodobacterales</taxon>
        <taxon>Roseobacteraceae</taxon>
        <taxon>Tropicimonas</taxon>
    </lineage>
</organism>
<dbReference type="GO" id="GO:0000160">
    <property type="term" value="P:phosphorelay signal transduction system"/>
    <property type="evidence" value="ECO:0007669"/>
    <property type="project" value="UniProtKB-KW"/>
</dbReference>
<dbReference type="AlphaFoldDB" id="A0A239M7Q7"/>
<gene>
    <name evidence="3" type="ORF">SAMN05421757_11428</name>
</gene>
<dbReference type="Proteomes" id="UP000198426">
    <property type="component" value="Unassembled WGS sequence"/>
</dbReference>
<name>A0A239M7Q7_9RHOB</name>
<dbReference type="GO" id="GO:0004672">
    <property type="term" value="F:protein kinase activity"/>
    <property type="evidence" value="ECO:0007669"/>
    <property type="project" value="UniProtKB-ARBA"/>
</dbReference>
<dbReference type="InterPro" id="IPR008207">
    <property type="entry name" value="Sig_transdc_His_kin_Hpt_dom"/>
</dbReference>
<dbReference type="Gene3D" id="1.20.120.160">
    <property type="entry name" value="HPT domain"/>
    <property type="match status" value="1"/>
</dbReference>
<dbReference type="SUPFAM" id="SSF47226">
    <property type="entry name" value="Histidine-containing phosphotransfer domain, HPT domain"/>
    <property type="match status" value="1"/>
</dbReference>
<evidence type="ECO:0000259" key="2">
    <source>
        <dbReference type="Pfam" id="PF01627"/>
    </source>
</evidence>
<dbReference type="Pfam" id="PF01627">
    <property type="entry name" value="Hpt"/>
    <property type="match status" value="1"/>
</dbReference>
<sequence>MLRGQATELARTIGRVLDARGAPDPAPVRWSAEPPFRTVPATSCTEADVSGIRVLLCRPEGSGQAALGQMLRHLGAIVTPAVDVADAMNRLATQTFDVMILQLPDRPGAVDGMLGEIRKMDGPQAAIPVVAVATGRGVPDAEMLGVLGVGAVLETPIMDVGVLGRTLACALGREKGPDPDPSCALRLEHLLHLAGDGPRTEILVQLESDLAATHEALQEAVKSGDFEPIRKAAHVLVALAGTAGAVGLEEAARDIGQLAREGDAMPEIRGLACRMRQDIDGLRASIRKLVARHDGAGAGDRP</sequence>
<proteinExistence type="predicted"/>
<dbReference type="SUPFAM" id="SSF52172">
    <property type="entry name" value="CheY-like"/>
    <property type="match status" value="1"/>
</dbReference>